<dbReference type="GeneID" id="55412406"/>
<dbReference type="Proteomes" id="UP000504935">
    <property type="component" value="Segment"/>
</dbReference>
<keyword evidence="2" id="KW-1185">Reference proteome</keyword>
<dbReference type="EMBL" id="AP013545">
    <property type="protein sequence ID" value="BAQ94288.1"/>
    <property type="molecule type" value="Genomic_DNA"/>
</dbReference>
<accession>A0A6S4PDZ4</accession>
<evidence type="ECO:0000313" key="1">
    <source>
        <dbReference type="EMBL" id="BAQ94288.1"/>
    </source>
</evidence>
<dbReference type="RefSeq" id="YP_009777830.1">
    <property type="nucleotide sequence ID" value="NC_047705.1"/>
</dbReference>
<protein>
    <submittedName>
        <fullName evidence="1">Uncharacterized protein</fullName>
    </submittedName>
</protein>
<reference evidence="1 2" key="1">
    <citation type="journal article" date="2013" name="PLoS Genet.">
        <title>Expanding the Marine Virosphere Using Metagenomics.</title>
        <authorList>
            <person name="Mizuno C.M."/>
            <person name="Rodriguez-Valera F."/>
            <person name="Kimes N.E."/>
            <person name="Ghai R."/>
        </authorList>
    </citation>
    <scope>NUCLEOTIDE SEQUENCE [LARGE SCALE GENOMIC DNA]</scope>
    <source>
        <strain evidence="1">UvMED-CGR-U-MedDCM-OCT-S46-C10</strain>
    </source>
</reference>
<proteinExistence type="predicted"/>
<organism evidence="1 2">
    <name type="scientific">uncultured phage MedDCM-OCT-S46-C10</name>
    <dbReference type="NCBI Taxonomy" id="2741074"/>
    <lineage>
        <taxon>Viruses</taxon>
        <taxon>Duplodnaviria</taxon>
        <taxon>Heunggongvirae</taxon>
        <taxon>Uroviricota</taxon>
        <taxon>Caudoviricetes</taxon>
        <taxon>Autographivirales</taxon>
        <taxon>Foussvirus</taxon>
        <taxon>Foussvirus S46C10</taxon>
    </lineage>
</organism>
<evidence type="ECO:0000313" key="2">
    <source>
        <dbReference type="Proteomes" id="UP000504935"/>
    </source>
</evidence>
<sequence>MTKARDLANIISGGFTVDDIPNIPASKITSGTFADDRLPSTALNSNVDLTNLSASNLTSGTIPTARITALPSGVGGKILQVVHGTSSTEFTETSPIDSTTYYPSSNKISLTITPTSTSSKIIINAIASLRMKKDNQTGDMGIALVIKESISSGSTTELYPTSNAYDSGMYITGNVPNAFMRYRHNEVVYRTPSTTNAITYEVGMFAYASNLDYIDLMQGNSRGEITAYEVQG</sequence>
<dbReference type="KEGG" id="vg:55412406"/>
<name>A0A6S4PDZ4_9CAUD</name>